<gene>
    <name evidence="2" type="ORF">FHS16_001213</name>
</gene>
<name>A0A7W5C5H8_9BACL</name>
<evidence type="ECO:0000313" key="2">
    <source>
        <dbReference type="EMBL" id="MBB3151170.1"/>
    </source>
</evidence>
<feature type="domain" description="Cohesin" evidence="1">
    <location>
        <begin position="26"/>
        <end position="98"/>
    </location>
</feature>
<dbReference type="InterPro" id="IPR008965">
    <property type="entry name" value="CBM2/CBM3_carb-bd_dom_sf"/>
</dbReference>
<dbReference type="CDD" id="cd08547">
    <property type="entry name" value="Type_II_cohesin"/>
    <property type="match status" value="1"/>
</dbReference>
<proteinExistence type="predicted"/>
<evidence type="ECO:0000313" key="3">
    <source>
        <dbReference type="Proteomes" id="UP000518605"/>
    </source>
</evidence>
<sequence length="110" mass="11696">MNAARTTNIQSDTETDLEPFVKLTPNVDGVIPGQAIELQVSLENDTTAAGVDFTLPYDPARFTYIGYTKNNAQQAVTVSNDDTAGKLRLLAARTGSGTLSVGAPFLTTIF</sequence>
<dbReference type="InterPro" id="IPR002102">
    <property type="entry name" value="Cohesin_dom"/>
</dbReference>
<dbReference type="Proteomes" id="UP000518605">
    <property type="component" value="Unassembled WGS sequence"/>
</dbReference>
<organism evidence="2 3">
    <name type="scientific">Paenibacillus endophyticus</name>
    <dbReference type="NCBI Taxonomy" id="1294268"/>
    <lineage>
        <taxon>Bacteria</taxon>
        <taxon>Bacillati</taxon>
        <taxon>Bacillota</taxon>
        <taxon>Bacilli</taxon>
        <taxon>Bacillales</taxon>
        <taxon>Paenibacillaceae</taxon>
        <taxon>Paenibacillus</taxon>
    </lineage>
</organism>
<dbReference type="EMBL" id="JACHXW010000003">
    <property type="protein sequence ID" value="MBB3151170.1"/>
    <property type="molecule type" value="Genomic_DNA"/>
</dbReference>
<dbReference type="Gene3D" id="2.60.40.680">
    <property type="match status" value="1"/>
</dbReference>
<dbReference type="Pfam" id="PF00963">
    <property type="entry name" value="Cohesin"/>
    <property type="match status" value="1"/>
</dbReference>
<evidence type="ECO:0000259" key="1">
    <source>
        <dbReference type="Pfam" id="PF00963"/>
    </source>
</evidence>
<keyword evidence="3" id="KW-1185">Reference proteome</keyword>
<dbReference type="RefSeq" id="WP_183559903.1">
    <property type="nucleotide sequence ID" value="NZ_CBCSLB010000002.1"/>
</dbReference>
<dbReference type="GO" id="GO:0000272">
    <property type="term" value="P:polysaccharide catabolic process"/>
    <property type="evidence" value="ECO:0007669"/>
    <property type="project" value="InterPro"/>
</dbReference>
<dbReference type="SUPFAM" id="SSF49384">
    <property type="entry name" value="Carbohydrate-binding domain"/>
    <property type="match status" value="1"/>
</dbReference>
<dbReference type="GO" id="GO:0030246">
    <property type="term" value="F:carbohydrate binding"/>
    <property type="evidence" value="ECO:0007669"/>
    <property type="project" value="InterPro"/>
</dbReference>
<reference evidence="2 3" key="1">
    <citation type="submission" date="2020-08" db="EMBL/GenBank/DDBJ databases">
        <title>Genomic Encyclopedia of Type Strains, Phase III (KMG-III): the genomes of soil and plant-associated and newly described type strains.</title>
        <authorList>
            <person name="Whitman W."/>
        </authorList>
    </citation>
    <scope>NUCLEOTIDE SEQUENCE [LARGE SCALE GENOMIC DNA]</scope>
    <source>
        <strain evidence="2 3">CECT 8234</strain>
    </source>
</reference>
<dbReference type="AlphaFoldDB" id="A0A7W5C5H8"/>
<accession>A0A7W5C5H8</accession>
<comment type="caution">
    <text evidence="2">The sequence shown here is derived from an EMBL/GenBank/DDBJ whole genome shotgun (WGS) entry which is preliminary data.</text>
</comment>
<protein>
    <recommendedName>
        <fullName evidence="1">Cohesin domain-containing protein</fullName>
    </recommendedName>
</protein>